<feature type="transmembrane region" description="Helical" evidence="1">
    <location>
        <begin position="36"/>
        <end position="55"/>
    </location>
</feature>
<feature type="transmembrane region" description="Helical" evidence="1">
    <location>
        <begin position="12"/>
        <end position="30"/>
    </location>
</feature>
<dbReference type="EMBL" id="JAFNJU010000004">
    <property type="protein sequence ID" value="MBO1264833.1"/>
    <property type="molecule type" value="Genomic_DNA"/>
</dbReference>
<comment type="caution">
    <text evidence="2">The sequence shown here is derived from an EMBL/GenBank/DDBJ whole genome shotgun (WGS) entry which is preliminary data.</text>
</comment>
<dbReference type="Proteomes" id="UP000664218">
    <property type="component" value="Unassembled WGS sequence"/>
</dbReference>
<evidence type="ECO:0000256" key="1">
    <source>
        <dbReference type="SAM" id="Phobius"/>
    </source>
</evidence>
<dbReference type="AlphaFoldDB" id="A0A939HCL7"/>
<proteinExistence type="predicted"/>
<accession>A0A939HCL7</accession>
<protein>
    <recommendedName>
        <fullName evidence="4">DUF2178 domain-containing protein</fullName>
    </recommendedName>
</protein>
<evidence type="ECO:0000313" key="2">
    <source>
        <dbReference type="EMBL" id="MBO1264833.1"/>
    </source>
</evidence>
<evidence type="ECO:0000313" key="3">
    <source>
        <dbReference type="Proteomes" id="UP000664218"/>
    </source>
</evidence>
<sequence length="137" mass="15460">MENKMVKNNIKRIIWIYIGMTLGGAIFIINGGEEPILSVFSKVIGAAIGMGIAEYHTHRKNPKMKNLEKVQYEDERNVAIRDRASFYINVVVFLALFVSMIIGEIRQDFYMTYGSAAAAGLLMVTHMIISLVLSRKM</sequence>
<keyword evidence="3" id="KW-1185">Reference proteome</keyword>
<keyword evidence="1" id="KW-0812">Transmembrane</keyword>
<keyword evidence="1" id="KW-0472">Membrane</keyword>
<gene>
    <name evidence="2" type="ORF">J3A84_07295</name>
</gene>
<dbReference type="InterPro" id="IPR019235">
    <property type="entry name" value="DUF2178_TM"/>
</dbReference>
<feature type="transmembrane region" description="Helical" evidence="1">
    <location>
        <begin position="109"/>
        <end position="133"/>
    </location>
</feature>
<dbReference type="Pfam" id="PF09946">
    <property type="entry name" value="DUF2178"/>
    <property type="match status" value="1"/>
</dbReference>
<dbReference type="RefSeq" id="WP_207599347.1">
    <property type="nucleotide sequence ID" value="NZ_JAFNJU010000004.1"/>
</dbReference>
<name>A0A939HCL7_9CLOT</name>
<keyword evidence="1" id="KW-1133">Transmembrane helix</keyword>
<organism evidence="2 3">
    <name type="scientific">Proteiniclasticum aestuarii</name>
    <dbReference type="NCBI Taxonomy" id="2817862"/>
    <lineage>
        <taxon>Bacteria</taxon>
        <taxon>Bacillati</taxon>
        <taxon>Bacillota</taxon>
        <taxon>Clostridia</taxon>
        <taxon>Eubacteriales</taxon>
        <taxon>Clostridiaceae</taxon>
        <taxon>Proteiniclasticum</taxon>
    </lineage>
</organism>
<reference evidence="2" key="1">
    <citation type="submission" date="2021-03" db="EMBL/GenBank/DDBJ databases">
        <title>Proteiniclasticum marinus sp. nov., isolated from tidal flat sediment.</title>
        <authorList>
            <person name="Namirimu T."/>
            <person name="Yang J.-A."/>
            <person name="Yang S.-H."/>
            <person name="Kim Y.-J."/>
            <person name="Kwon K.K."/>
        </authorList>
    </citation>
    <scope>NUCLEOTIDE SEQUENCE</scope>
    <source>
        <strain evidence="2">SCR006</strain>
    </source>
</reference>
<evidence type="ECO:0008006" key="4">
    <source>
        <dbReference type="Google" id="ProtNLM"/>
    </source>
</evidence>
<feature type="transmembrane region" description="Helical" evidence="1">
    <location>
        <begin position="86"/>
        <end position="103"/>
    </location>
</feature>